<evidence type="ECO:0000256" key="4">
    <source>
        <dbReference type="PIRSR" id="PIRSR000429-1"/>
    </source>
</evidence>
<dbReference type="RefSeq" id="WP_062043759.1">
    <property type="nucleotide sequence ID" value="NZ_DF968183.1"/>
</dbReference>
<evidence type="ECO:0000313" key="9">
    <source>
        <dbReference type="Proteomes" id="UP000053091"/>
    </source>
</evidence>
<dbReference type="STRING" id="1678841.TBC1_12253"/>
<feature type="active site" description="Acyl-thioester intermediate" evidence="4">
    <location>
        <position position="88"/>
    </location>
</feature>
<gene>
    <name evidence="8" type="ORF">TBC1_12253</name>
</gene>
<dbReference type="InterPro" id="IPR020617">
    <property type="entry name" value="Thiolase_C"/>
</dbReference>
<feature type="active site" description="Proton acceptor" evidence="4">
    <location>
        <position position="379"/>
    </location>
</feature>
<evidence type="ECO:0000256" key="3">
    <source>
        <dbReference type="ARBA" id="ARBA00023315"/>
    </source>
</evidence>
<evidence type="ECO:0000313" key="8">
    <source>
        <dbReference type="EMBL" id="GAP44445.1"/>
    </source>
</evidence>
<dbReference type="PROSITE" id="PS00098">
    <property type="entry name" value="THIOLASE_1"/>
    <property type="match status" value="1"/>
</dbReference>
<proteinExistence type="inferred from homology"/>
<dbReference type="FunFam" id="3.40.47.10:FF:000010">
    <property type="entry name" value="Acetyl-CoA acetyltransferase (Thiolase)"/>
    <property type="match status" value="1"/>
</dbReference>
<feature type="domain" description="Thiolase N-terminal" evidence="6">
    <location>
        <begin position="4"/>
        <end position="262"/>
    </location>
</feature>
<keyword evidence="9" id="KW-1185">Reference proteome</keyword>
<dbReference type="InterPro" id="IPR020610">
    <property type="entry name" value="Thiolase_AS"/>
</dbReference>
<dbReference type="GO" id="GO:0003988">
    <property type="term" value="F:acetyl-CoA C-acyltransferase activity"/>
    <property type="evidence" value="ECO:0007669"/>
    <property type="project" value="UniProtKB-ARBA"/>
</dbReference>
<evidence type="ECO:0000256" key="1">
    <source>
        <dbReference type="ARBA" id="ARBA00010982"/>
    </source>
</evidence>
<evidence type="ECO:0000256" key="5">
    <source>
        <dbReference type="RuleBase" id="RU003557"/>
    </source>
</evidence>
<dbReference type="Pfam" id="PF02803">
    <property type="entry name" value="Thiolase_C"/>
    <property type="match status" value="1"/>
</dbReference>
<dbReference type="SUPFAM" id="SSF53901">
    <property type="entry name" value="Thiolase-like"/>
    <property type="match status" value="2"/>
</dbReference>
<name>A0A0S7BV35_9BACT</name>
<dbReference type="EMBL" id="DF968183">
    <property type="protein sequence ID" value="GAP44445.1"/>
    <property type="molecule type" value="Genomic_DNA"/>
</dbReference>
<feature type="active site" description="Proton acceptor" evidence="4">
    <location>
        <position position="349"/>
    </location>
</feature>
<dbReference type="InterPro" id="IPR020613">
    <property type="entry name" value="Thiolase_CS"/>
</dbReference>
<dbReference type="PANTHER" id="PTHR18919">
    <property type="entry name" value="ACETYL-COA C-ACYLTRANSFERASE"/>
    <property type="match status" value="1"/>
</dbReference>
<protein>
    <submittedName>
        <fullName evidence="8">Acetyl-CoA acetyltransferase</fullName>
    </submittedName>
</protein>
<dbReference type="InterPro" id="IPR020616">
    <property type="entry name" value="Thiolase_N"/>
</dbReference>
<dbReference type="PANTHER" id="PTHR18919:SF107">
    <property type="entry name" value="ACETYL-COA ACETYLTRANSFERASE, CYTOSOLIC"/>
    <property type="match status" value="1"/>
</dbReference>
<keyword evidence="2 5" id="KW-0808">Transferase</keyword>
<dbReference type="InterPro" id="IPR020615">
    <property type="entry name" value="Thiolase_acyl_enz_int_AS"/>
</dbReference>
<dbReference type="PIRSF" id="PIRSF000429">
    <property type="entry name" value="Ac-CoA_Ac_transf"/>
    <property type="match status" value="1"/>
</dbReference>
<organism evidence="8">
    <name type="scientific">Lentimicrobium saccharophilum</name>
    <dbReference type="NCBI Taxonomy" id="1678841"/>
    <lineage>
        <taxon>Bacteria</taxon>
        <taxon>Pseudomonadati</taxon>
        <taxon>Bacteroidota</taxon>
        <taxon>Bacteroidia</taxon>
        <taxon>Bacteroidales</taxon>
        <taxon>Lentimicrobiaceae</taxon>
        <taxon>Lentimicrobium</taxon>
    </lineage>
</organism>
<dbReference type="InterPro" id="IPR016039">
    <property type="entry name" value="Thiolase-like"/>
</dbReference>
<reference evidence="8" key="1">
    <citation type="journal article" date="2015" name="Genome Announc.">
        <title>Draft Genome Sequence of Bacteroidales Strain TBC1, a Novel Isolate from a Methanogenic Wastewater Treatment System.</title>
        <authorList>
            <person name="Tourlousse D.M."/>
            <person name="Matsuura N."/>
            <person name="Sun L."/>
            <person name="Toyonaga M."/>
            <person name="Kuroda K."/>
            <person name="Ohashi A."/>
            <person name="Cruz R."/>
            <person name="Yamaguchi T."/>
            <person name="Sekiguchi Y."/>
        </authorList>
    </citation>
    <scope>NUCLEOTIDE SEQUENCE [LARGE SCALE GENOMIC DNA]</scope>
    <source>
        <strain evidence="8">TBC1</strain>
    </source>
</reference>
<comment type="similarity">
    <text evidence="1 5">Belongs to the thiolase-like superfamily. Thiolase family.</text>
</comment>
<dbReference type="Pfam" id="PF00108">
    <property type="entry name" value="Thiolase_N"/>
    <property type="match status" value="1"/>
</dbReference>
<evidence type="ECO:0000259" key="7">
    <source>
        <dbReference type="Pfam" id="PF02803"/>
    </source>
</evidence>
<dbReference type="Gene3D" id="3.40.47.10">
    <property type="match status" value="2"/>
</dbReference>
<dbReference type="Proteomes" id="UP000053091">
    <property type="component" value="Unassembled WGS sequence"/>
</dbReference>
<keyword evidence="3 5" id="KW-0012">Acyltransferase</keyword>
<accession>A0A0S7BV35</accession>
<dbReference type="OrthoDB" id="9764892at2"/>
<evidence type="ECO:0000256" key="2">
    <source>
        <dbReference type="ARBA" id="ARBA00022679"/>
    </source>
</evidence>
<dbReference type="PROSITE" id="PS00099">
    <property type="entry name" value="THIOLASE_3"/>
    <property type="match status" value="1"/>
</dbReference>
<dbReference type="CDD" id="cd00751">
    <property type="entry name" value="thiolase"/>
    <property type="match status" value="1"/>
</dbReference>
<dbReference type="PROSITE" id="PS00737">
    <property type="entry name" value="THIOLASE_2"/>
    <property type="match status" value="1"/>
</dbReference>
<dbReference type="PATRIC" id="fig|1678841.3.peg.2937"/>
<dbReference type="AlphaFoldDB" id="A0A0S7BV35"/>
<sequence>MREVVIASAARTPIGSFGGTLSGLNAVELGTIAAREAIVRAGIDPALIDDVIVGNILSAGLGQNVARQISVYAGVPETVTAMTINKLCGSGLRAVSMAAQFIMLGDADIILAGGTESMSNAPYLLPKGRFGYRMGDGKIIDSMIHDGLTETFNNYHMGVTAENIAKRWNISREEQDEFALGSQLKAEAAQKSGKFTDEIVKVSIPQRKGEPVVVDTDEYPRHGTTLEKLAKLPPAFDKAGTVTAGNASGINDGAAMLVVMSKQKADELGVKPLVTIRSYASVALDPTIMGYGPVPASRKALERAGFTVDQLDLVEANEAFASQSIAVVRDLGLNPEKVNVNGGAIALGHPIGASGARILTTLIYEMKRRNALTGLATLCIGGGMGTSIIVQQ</sequence>
<evidence type="ECO:0000259" key="6">
    <source>
        <dbReference type="Pfam" id="PF00108"/>
    </source>
</evidence>
<dbReference type="InterPro" id="IPR002155">
    <property type="entry name" value="Thiolase"/>
</dbReference>
<feature type="domain" description="Thiolase C-terminal" evidence="7">
    <location>
        <begin position="271"/>
        <end position="391"/>
    </location>
</feature>
<dbReference type="NCBIfam" id="TIGR01930">
    <property type="entry name" value="AcCoA-C-Actrans"/>
    <property type="match status" value="1"/>
</dbReference>